<dbReference type="EMBL" id="JAUHLN010000001">
    <property type="protein sequence ID" value="MDN4071961.1"/>
    <property type="molecule type" value="Genomic_DNA"/>
</dbReference>
<proteinExistence type="predicted"/>
<keyword evidence="1" id="KW-1133">Transmembrane helix</keyword>
<evidence type="ECO:0000313" key="3">
    <source>
        <dbReference type="Proteomes" id="UP001168694"/>
    </source>
</evidence>
<accession>A0ABT8E232</accession>
<keyword evidence="3" id="KW-1185">Reference proteome</keyword>
<protein>
    <submittedName>
        <fullName evidence="2">Uncharacterized protein</fullName>
    </submittedName>
</protein>
<gene>
    <name evidence="2" type="ORF">QYF49_02810</name>
</gene>
<organism evidence="2 3">
    <name type="scientific">Fictibacillus terranigra</name>
    <dbReference type="NCBI Taxonomy" id="3058424"/>
    <lineage>
        <taxon>Bacteria</taxon>
        <taxon>Bacillati</taxon>
        <taxon>Bacillota</taxon>
        <taxon>Bacilli</taxon>
        <taxon>Bacillales</taxon>
        <taxon>Fictibacillaceae</taxon>
        <taxon>Fictibacillus</taxon>
    </lineage>
</organism>
<keyword evidence="1" id="KW-0812">Transmembrane</keyword>
<feature type="transmembrane region" description="Helical" evidence="1">
    <location>
        <begin position="62"/>
        <end position="85"/>
    </location>
</feature>
<name>A0ABT8E232_9BACL</name>
<dbReference type="RefSeq" id="WP_290398109.1">
    <property type="nucleotide sequence ID" value="NZ_JAUHLN010000001.1"/>
</dbReference>
<sequence>MKKLVAAVILLLLSLIYVVARVTQKALYLDRFSVNAENPVCFHWNTISINTGFIKEDPGSVYYIWVTPVYIAVLLALLLTIMAVVKRK</sequence>
<dbReference type="Proteomes" id="UP001168694">
    <property type="component" value="Unassembled WGS sequence"/>
</dbReference>
<comment type="caution">
    <text evidence="2">The sequence shown here is derived from an EMBL/GenBank/DDBJ whole genome shotgun (WGS) entry which is preliminary data.</text>
</comment>
<evidence type="ECO:0000256" key="1">
    <source>
        <dbReference type="SAM" id="Phobius"/>
    </source>
</evidence>
<keyword evidence="1" id="KW-0472">Membrane</keyword>
<reference evidence="2" key="1">
    <citation type="submission" date="2023-06" db="EMBL/GenBank/DDBJ databases">
        <title>Draft Genome Sequences of Representative Paenibacillus Polymyxa, Bacillus cereus, Fictibacillus sp., and Brevibacillus agri Strains Isolated from Amazonian Dark Earth.</title>
        <authorList>
            <person name="Pellegrinetti T.A."/>
            <person name="Cunha I.C.M."/>
            <person name="Chaves M.G."/>
            <person name="Freitas A.S."/>
            <person name="Silva A.V.R."/>
            <person name="Tsai S.M."/>
            <person name="Mendes L.W."/>
        </authorList>
    </citation>
    <scope>NUCLEOTIDE SEQUENCE</scope>
    <source>
        <strain evidence="2">CENA-BCM004</strain>
    </source>
</reference>
<evidence type="ECO:0000313" key="2">
    <source>
        <dbReference type="EMBL" id="MDN4071961.1"/>
    </source>
</evidence>